<evidence type="ECO:0000313" key="3">
    <source>
        <dbReference type="Proteomes" id="UP001141422"/>
    </source>
</evidence>
<protein>
    <submittedName>
        <fullName evidence="2">DUF4422 domain-containing protein</fullName>
    </submittedName>
</protein>
<comment type="caution">
    <text evidence="2">The sequence shown here is derived from an EMBL/GenBank/DDBJ whole genome shotgun (WGS) entry which is preliminary data.</text>
</comment>
<dbReference type="Pfam" id="PF14393">
    <property type="entry name" value="DUF4422"/>
    <property type="match status" value="1"/>
</dbReference>
<feature type="domain" description="DUF4422" evidence="1">
    <location>
        <begin position="15"/>
        <end position="219"/>
    </location>
</feature>
<gene>
    <name evidence="2" type="ORF">O0S10_02900</name>
</gene>
<keyword evidence="3" id="KW-1185">Reference proteome</keyword>
<evidence type="ECO:0000313" key="2">
    <source>
        <dbReference type="EMBL" id="MCZ0860178.1"/>
    </source>
</evidence>
<sequence length="277" mass="33044">MSLLPKTEQKDDLAVYVMTHGPECTWLADYCIPLEIGAACRDKHCCELRDDLGEDTISEKDRLYCELTGLYWMWKNDQHEYAGLYHYRRVFKLTSKQIHKYLSAYDFILPKKFSVYPNIAEHLCHCHIPKDWDILNDVLKEMYPDYYESSKTIFQKRKLFAANMFITGTENFHQYCDWLFPLLDQIEQRLDLHDGRSEYNMRAIGFLAERLFHLYILHNNFKVKEVKIWFVPPYVSISSKCPRPIARFAMSNIYLYNAVLLIQNTMYAFLQRIHTNT</sequence>
<proteinExistence type="predicted"/>
<dbReference type="InterPro" id="IPR025536">
    <property type="entry name" value="DUF4422"/>
</dbReference>
<name>A0ABT4IGD8_9EURY</name>
<dbReference type="Proteomes" id="UP001141422">
    <property type="component" value="Unassembled WGS sequence"/>
</dbReference>
<reference evidence="2" key="1">
    <citation type="submission" date="2022-12" db="EMBL/GenBank/DDBJ databases">
        <title>Isolation and characterisation of novel Methanocorpusculum spp. from native Australian herbivores indicates the genus is ancestrally host-associated.</title>
        <authorList>
            <person name="Volmer J.G."/>
            <person name="Soo R.M."/>
            <person name="Evans P.N."/>
            <person name="Hoedt E.C."/>
            <person name="Astorga Alsina A.L."/>
            <person name="Woodcroft B.J."/>
            <person name="Tyson G.W."/>
            <person name="Hugenholtz P."/>
            <person name="Morrison M."/>
        </authorList>
    </citation>
    <scope>NUCLEOTIDE SEQUENCE</scope>
    <source>
        <strain evidence="2">MG</strain>
    </source>
</reference>
<evidence type="ECO:0000259" key="1">
    <source>
        <dbReference type="Pfam" id="PF14393"/>
    </source>
</evidence>
<accession>A0ABT4IGD8</accession>
<dbReference type="EMBL" id="JAPTGB010000004">
    <property type="protein sequence ID" value="MCZ0860178.1"/>
    <property type="molecule type" value="Genomic_DNA"/>
</dbReference>
<organism evidence="2 3">
    <name type="scientific">Methanocorpusculum petauri</name>
    <dbReference type="NCBI Taxonomy" id="3002863"/>
    <lineage>
        <taxon>Archaea</taxon>
        <taxon>Methanobacteriati</taxon>
        <taxon>Methanobacteriota</taxon>
        <taxon>Stenosarchaea group</taxon>
        <taxon>Methanomicrobia</taxon>
        <taxon>Methanomicrobiales</taxon>
        <taxon>Methanocorpusculaceae</taxon>
        <taxon>Methanocorpusculum</taxon>
    </lineage>
</organism>